<evidence type="ECO:0000313" key="2">
    <source>
        <dbReference type="EMBL" id="GEU90642.1"/>
    </source>
</evidence>
<organism evidence="2">
    <name type="scientific">Tanacetum cinerariifolium</name>
    <name type="common">Dalmatian daisy</name>
    <name type="synonym">Chrysanthemum cinerariifolium</name>
    <dbReference type="NCBI Taxonomy" id="118510"/>
    <lineage>
        <taxon>Eukaryota</taxon>
        <taxon>Viridiplantae</taxon>
        <taxon>Streptophyta</taxon>
        <taxon>Embryophyta</taxon>
        <taxon>Tracheophyta</taxon>
        <taxon>Spermatophyta</taxon>
        <taxon>Magnoliopsida</taxon>
        <taxon>eudicotyledons</taxon>
        <taxon>Gunneridae</taxon>
        <taxon>Pentapetalae</taxon>
        <taxon>asterids</taxon>
        <taxon>campanulids</taxon>
        <taxon>Asterales</taxon>
        <taxon>Asteraceae</taxon>
        <taxon>Asteroideae</taxon>
        <taxon>Anthemideae</taxon>
        <taxon>Anthemidinae</taxon>
        <taxon>Tanacetum</taxon>
    </lineage>
</organism>
<gene>
    <name evidence="2" type="ORF">Tci_062620</name>
</gene>
<feature type="compositionally biased region" description="Basic and acidic residues" evidence="1">
    <location>
        <begin position="21"/>
        <end position="37"/>
    </location>
</feature>
<feature type="region of interest" description="Disordered" evidence="1">
    <location>
        <begin position="127"/>
        <end position="159"/>
    </location>
</feature>
<sequence length="190" mass="21335">MVSSQCLQGWIQFPPLVSPDVDARNELPANSKHEGSSRKRRRLIQKNNMGSQRYHISNAHNVRGRVGVDCAGDVMDIFSLTQQVSTAAITQSTSDAFKRTIAKLIESSSSSGQGRMQILLNQDSSVAGVQSNSNAPQNLFRNTDSGTRRRKRPTYKTKQDRDYAYRVVTQCEDTYRKPSCRQKSLMSTEM</sequence>
<comment type="caution">
    <text evidence="2">The sequence shown here is derived from an EMBL/GenBank/DDBJ whole genome shotgun (WGS) entry which is preliminary data.</text>
</comment>
<feature type="region of interest" description="Disordered" evidence="1">
    <location>
        <begin position="21"/>
        <end position="52"/>
    </location>
</feature>
<dbReference type="AlphaFoldDB" id="A0A6L2P054"/>
<feature type="compositionally biased region" description="Polar residues" evidence="1">
    <location>
        <begin position="127"/>
        <end position="145"/>
    </location>
</feature>
<evidence type="ECO:0000256" key="1">
    <source>
        <dbReference type="SAM" id="MobiDB-lite"/>
    </source>
</evidence>
<dbReference type="EMBL" id="BKCJ010010230">
    <property type="protein sequence ID" value="GEU90642.1"/>
    <property type="molecule type" value="Genomic_DNA"/>
</dbReference>
<proteinExistence type="predicted"/>
<accession>A0A6L2P054</accession>
<reference evidence="2" key="1">
    <citation type="journal article" date="2019" name="Sci. Rep.">
        <title>Draft genome of Tanacetum cinerariifolium, the natural source of mosquito coil.</title>
        <authorList>
            <person name="Yamashiro T."/>
            <person name="Shiraishi A."/>
            <person name="Satake H."/>
            <person name="Nakayama K."/>
        </authorList>
    </citation>
    <scope>NUCLEOTIDE SEQUENCE</scope>
</reference>
<name>A0A6L2P054_TANCI</name>
<protein>
    <submittedName>
        <fullName evidence="2">Uncharacterized protein</fullName>
    </submittedName>
</protein>